<accession>A0AAF0IMV8</accession>
<name>A0AAF0IMV8_9CAUD</name>
<dbReference type="Pfam" id="PF25709">
    <property type="entry name" value="crAss_PVA"/>
    <property type="match status" value="1"/>
</dbReference>
<dbReference type="EMBL" id="OQ198718">
    <property type="protein sequence ID" value="WEY17555.1"/>
    <property type="molecule type" value="Genomic_DNA"/>
</dbReference>
<evidence type="ECO:0000313" key="1">
    <source>
        <dbReference type="EMBL" id="WEY17555.1"/>
    </source>
</evidence>
<organism evidence="1 2">
    <name type="scientific">Kolpuevirus sp. 'frurule'</name>
    <dbReference type="NCBI Taxonomy" id="3028514"/>
    <lineage>
        <taxon>Viruses</taxon>
        <taxon>Duplodnaviria</taxon>
        <taxon>Heunggongvirae</taxon>
        <taxon>Uroviricota</taxon>
        <taxon>Caudoviricetes</taxon>
        <taxon>Crassvirales</taxon>
        <taxon>Steigviridae</taxon>
        <taxon>Asinivirinae</taxon>
        <taxon>Kolpuevirus</taxon>
    </lineage>
</organism>
<protein>
    <submittedName>
        <fullName evidence="1">Uncharacterized protein</fullName>
    </submittedName>
</protein>
<proteinExistence type="predicted"/>
<dbReference type="InterPro" id="IPR057879">
    <property type="entry name" value="crAss_PVA"/>
</dbReference>
<dbReference type="Proteomes" id="UP001225300">
    <property type="component" value="Segment"/>
</dbReference>
<reference evidence="1" key="1">
    <citation type="journal article" date="2023" name="bioRxiv">
        <title>Novel crAssphage isolates exhibit conserved gene order and purifying selection of the host specificity protein.</title>
        <authorList>
            <person name="Papudeshi B."/>
            <person name="Vega A.A."/>
            <person name="Souza C."/>
            <person name="Giles S.K."/>
            <person name="Mallawaarachchi V."/>
            <person name="Roach M.J."/>
            <person name="An M."/>
            <person name="Jacobson N."/>
            <person name="McNair K."/>
            <person name="Mora M.F."/>
            <person name="Pastrana K."/>
            <person name="Leigh C."/>
            <person name="Cram C."/>
            <person name="Plewa W.S."/>
            <person name="Grigson S.R."/>
            <person name="Bouras G."/>
            <person name="Decewicz P."/>
            <person name="Luque A."/>
            <person name="Droit L."/>
            <person name="Handley S.A."/>
            <person name="Segall A.M."/>
            <person name="Dinsdale E.A."/>
            <person name="Edwards R.A."/>
        </authorList>
    </citation>
    <scope>NUCLEOTIDE SEQUENCE</scope>
    <source>
        <strain evidence="1">Bc03</strain>
    </source>
</reference>
<evidence type="ECO:0000313" key="2">
    <source>
        <dbReference type="Proteomes" id="UP001225300"/>
    </source>
</evidence>
<sequence length="96" mass="11005">MTQQGIYVSPDNIVPNRDRGNKQNLYLYVCKYNIAYGNGMVLVAARNPIRAMEILEATNRKDDYGYSVYQDADLEHVVGATYNGYEGILHQQHYLE</sequence>
<keyword evidence="2" id="KW-1185">Reference proteome</keyword>